<feature type="binding site" evidence="6">
    <location>
        <position position="178"/>
    </location>
    <ligand>
        <name>Fe cation</name>
        <dbReference type="ChEBI" id="CHEBI:24875"/>
        <label>2</label>
    </ligand>
</feature>
<dbReference type="EMBL" id="CP027668">
    <property type="protein sequence ID" value="AVO43846.1"/>
    <property type="molecule type" value="Genomic_DNA"/>
</dbReference>
<evidence type="ECO:0000256" key="2">
    <source>
        <dbReference type="ARBA" id="ARBA00022801"/>
    </source>
</evidence>
<dbReference type="PANTHER" id="PTHR36303">
    <property type="entry name" value="2',3'-CYCLIC-NUCLEOTIDE 2'-PHOSPHODIESTERASE"/>
    <property type="match status" value="1"/>
</dbReference>
<protein>
    <submittedName>
        <fullName evidence="7">TIGR00282 family metallophosphoesterase</fullName>
    </submittedName>
</protein>
<evidence type="ECO:0000256" key="5">
    <source>
        <dbReference type="PIRSR" id="PIRSR004789-50"/>
    </source>
</evidence>
<proteinExistence type="inferred from homology"/>
<feature type="binding site" evidence="6">
    <location>
        <position position="180"/>
    </location>
    <ligand>
        <name>Fe cation</name>
        <dbReference type="ChEBI" id="CHEBI:24875"/>
        <label>1</label>
    </ligand>
</feature>
<evidence type="ECO:0000256" key="6">
    <source>
        <dbReference type="PIRSR" id="PIRSR004789-51"/>
    </source>
</evidence>
<evidence type="ECO:0000313" key="8">
    <source>
        <dbReference type="Proteomes" id="UP000237889"/>
    </source>
</evidence>
<dbReference type="Proteomes" id="UP000237889">
    <property type="component" value="Chromosome"/>
</dbReference>
<sequence length="266" mass="27905">MRLLFLGDVVGKAGRTAVTDKLPGLIAELKLDCVVINGENAAHGFGITEAIYEELLDAGADCVTLGNHSWDQREALVFIDRAPRLVRPVNYPSGTPGRGAALIEAKNGAQVLVVNVMGRVFMDAMDDPFAAVEREVERAPLGRVADAIVVDIHAEATSEKQVMGHVLDGRVSLVVGTHTHVPTADHRVLSGGTAFQTDVGMCGDYDGVIGMDRAEPLRRMREKTPGGKFEPAGGPATLSGIIVDIGANGLATAVTPLRVGGVLAPT</sequence>
<dbReference type="GO" id="GO:0046872">
    <property type="term" value="F:metal ion binding"/>
    <property type="evidence" value="ECO:0007669"/>
    <property type="project" value="UniProtKB-KW"/>
</dbReference>
<feature type="binding site" evidence="6">
    <location>
        <position position="153"/>
    </location>
    <ligand>
        <name>Fe cation</name>
        <dbReference type="ChEBI" id="CHEBI:24875"/>
        <label>2</label>
    </ligand>
</feature>
<dbReference type="SUPFAM" id="SSF56300">
    <property type="entry name" value="Metallo-dependent phosphatases"/>
    <property type="match status" value="1"/>
</dbReference>
<accession>A0A2S0N6V4</accession>
<dbReference type="InterPro" id="IPR029052">
    <property type="entry name" value="Metallo-depent_PP-like"/>
</dbReference>
<keyword evidence="1 6" id="KW-0479">Metal-binding</keyword>
<dbReference type="Gene3D" id="3.60.21.10">
    <property type="match status" value="1"/>
</dbReference>
<dbReference type="Pfam" id="PF13277">
    <property type="entry name" value="YmdB"/>
    <property type="match status" value="1"/>
</dbReference>
<dbReference type="AlphaFoldDB" id="A0A2S0N6V4"/>
<evidence type="ECO:0000256" key="1">
    <source>
        <dbReference type="ARBA" id="ARBA00022723"/>
    </source>
</evidence>
<organism evidence="7 8">
    <name type="scientific">Phreatobacter cathodiphilus</name>
    <dbReference type="NCBI Taxonomy" id="1868589"/>
    <lineage>
        <taxon>Bacteria</taxon>
        <taxon>Pseudomonadati</taxon>
        <taxon>Pseudomonadota</taxon>
        <taxon>Alphaproteobacteria</taxon>
        <taxon>Hyphomicrobiales</taxon>
        <taxon>Phreatobacteraceae</taxon>
        <taxon>Phreatobacter</taxon>
    </lineage>
</organism>
<feature type="binding site" evidence="6">
    <location>
        <position position="40"/>
    </location>
    <ligand>
        <name>Fe cation</name>
        <dbReference type="ChEBI" id="CHEBI:24875"/>
        <label>1</label>
    </ligand>
</feature>
<dbReference type="PIRSF" id="PIRSF004789">
    <property type="entry name" value="DR1281"/>
    <property type="match status" value="1"/>
</dbReference>
<dbReference type="CDD" id="cd07382">
    <property type="entry name" value="MPP_DR1281"/>
    <property type="match status" value="1"/>
</dbReference>
<feature type="binding site" evidence="6">
    <location>
        <position position="39"/>
    </location>
    <ligand>
        <name>Fe cation</name>
        <dbReference type="ChEBI" id="CHEBI:24875"/>
        <label>1</label>
    </ligand>
</feature>
<comment type="similarity">
    <text evidence="4">Belongs to the YmdB-like family.</text>
</comment>
<dbReference type="GO" id="GO:0004113">
    <property type="term" value="F:2',3'-cyclic-nucleotide 3'-phosphodiesterase activity"/>
    <property type="evidence" value="ECO:0007669"/>
    <property type="project" value="TreeGrafter"/>
</dbReference>
<name>A0A2S0N6V4_9HYPH</name>
<dbReference type="FunFam" id="3.60.21.10:FF:000016">
    <property type="entry name" value="Putative metallophosphoesterase"/>
    <property type="match status" value="1"/>
</dbReference>
<evidence type="ECO:0000256" key="3">
    <source>
        <dbReference type="ARBA" id="ARBA00023004"/>
    </source>
</evidence>
<feature type="binding site" evidence="6">
    <location>
        <position position="8"/>
    </location>
    <ligand>
        <name>Fe cation</name>
        <dbReference type="ChEBI" id="CHEBI:24875"/>
        <label>1</label>
    </ligand>
</feature>
<keyword evidence="3" id="KW-0408">Iron</keyword>
<reference evidence="7 8" key="1">
    <citation type="submission" date="2018-03" db="EMBL/GenBank/DDBJ databases">
        <title>Genome sequencing of Phreatobacter sp.</title>
        <authorList>
            <person name="Kim S.-J."/>
            <person name="Heo J."/>
            <person name="Kwon S.-W."/>
        </authorList>
    </citation>
    <scope>NUCLEOTIDE SEQUENCE [LARGE SCALE GENOMIC DNA]</scope>
    <source>
        <strain evidence="7 8">S-12</strain>
    </source>
</reference>
<dbReference type="RefSeq" id="WP_106747176.1">
    <property type="nucleotide sequence ID" value="NZ_CP027668.1"/>
</dbReference>
<keyword evidence="2" id="KW-0378">Hydrolase</keyword>
<feature type="binding site" evidence="6">
    <location>
        <position position="67"/>
    </location>
    <ligand>
        <name>Fe cation</name>
        <dbReference type="ChEBI" id="CHEBI:24875"/>
        <label>2</label>
    </ligand>
</feature>
<gene>
    <name evidence="7" type="ORF">C6569_01480</name>
</gene>
<dbReference type="InterPro" id="IPR005235">
    <property type="entry name" value="YmdB-like"/>
</dbReference>
<keyword evidence="8" id="KW-1185">Reference proteome</keyword>
<dbReference type="KEGG" id="phr:C6569_01480"/>
<dbReference type="PANTHER" id="PTHR36303:SF1">
    <property type="entry name" value="2',3'-CYCLIC-NUCLEOTIDE 2'-PHOSPHODIESTERASE"/>
    <property type="match status" value="1"/>
</dbReference>
<feature type="binding site" evidence="6">
    <location>
        <position position="39"/>
    </location>
    <ligand>
        <name>Fe cation</name>
        <dbReference type="ChEBI" id="CHEBI:24875"/>
        <label>2</label>
    </ligand>
</feature>
<evidence type="ECO:0000256" key="4">
    <source>
        <dbReference type="ARBA" id="ARBA00061401"/>
    </source>
</evidence>
<feature type="active site" description="Proton donor" evidence="5">
    <location>
        <position position="68"/>
    </location>
</feature>
<evidence type="ECO:0000313" key="7">
    <source>
        <dbReference type="EMBL" id="AVO43846.1"/>
    </source>
</evidence>
<dbReference type="OrthoDB" id="9801109at2"/>
<dbReference type="NCBIfam" id="TIGR00282">
    <property type="entry name" value="TIGR00282 family metallophosphoesterase"/>
    <property type="match status" value="1"/>
</dbReference>